<dbReference type="PANTHER" id="PTHR43399">
    <property type="entry name" value="SUBTILISIN-RELATED"/>
    <property type="match status" value="1"/>
</dbReference>
<protein>
    <recommendedName>
        <fullName evidence="8">Peptidase S8/S53 domain-containing protein</fullName>
    </recommendedName>
</protein>
<keyword evidence="4 6" id="KW-0720">Serine protease</keyword>
<keyword evidence="3 6" id="KW-0378">Hydrolase</keyword>
<evidence type="ECO:0000313" key="9">
    <source>
        <dbReference type="EMBL" id="KAG2430304.1"/>
    </source>
</evidence>
<feature type="region of interest" description="Disordered" evidence="7">
    <location>
        <begin position="1"/>
        <end position="40"/>
    </location>
</feature>
<organism evidence="9 10">
    <name type="scientific">Chlamydomonas schloesseri</name>
    <dbReference type="NCBI Taxonomy" id="2026947"/>
    <lineage>
        <taxon>Eukaryota</taxon>
        <taxon>Viridiplantae</taxon>
        <taxon>Chlorophyta</taxon>
        <taxon>core chlorophytes</taxon>
        <taxon>Chlorophyceae</taxon>
        <taxon>CS clade</taxon>
        <taxon>Chlamydomonadales</taxon>
        <taxon>Chlamydomonadaceae</taxon>
        <taxon>Chlamydomonas</taxon>
    </lineage>
</organism>
<accession>A0A835VYH9</accession>
<dbReference type="InterPro" id="IPR015500">
    <property type="entry name" value="Peptidase_S8_subtilisin-rel"/>
</dbReference>
<evidence type="ECO:0000259" key="8">
    <source>
        <dbReference type="Pfam" id="PF00082"/>
    </source>
</evidence>
<dbReference type="InterPro" id="IPR023828">
    <property type="entry name" value="Peptidase_S8_Ser-AS"/>
</dbReference>
<keyword evidence="2 6" id="KW-0645">Protease</keyword>
<dbReference type="SUPFAM" id="SSF52743">
    <property type="entry name" value="Subtilisin-like"/>
    <property type="match status" value="1"/>
</dbReference>
<evidence type="ECO:0000313" key="10">
    <source>
        <dbReference type="Proteomes" id="UP000613740"/>
    </source>
</evidence>
<evidence type="ECO:0000256" key="5">
    <source>
        <dbReference type="PIRSR" id="PIRSR615500-1"/>
    </source>
</evidence>
<dbReference type="PROSITE" id="PS00137">
    <property type="entry name" value="SUBTILASE_HIS"/>
    <property type="match status" value="1"/>
</dbReference>
<keyword evidence="10" id="KW-1185">Reference proteome</keyword>
<dbReference type="InterPro" id="IPR036852">
    <property type="entry name" value="Peptidase_S8/S53_dom_sf"/>
</dbReference>
<gene>
    <name evidence="9" type="ORF">HYH02_013781</name>
</gene>
<feature type="active site" description="Charge relay system" evidence="5 6">
    <location>
        <position position="753"/>
    </location>
</feature>
<feature type="domain" description="Peptidase S8/S53" evidence="8">
    <location>
        <begin position="339"/>
        <end position="810"/>
    </location>
</feature>
<evidence type="ECO:0000256" key="7">
    <source>
        <dbReference type="SAM" id="MobiDB-lite"/>
    </source>
</evidence>
<dbReference type="CDD" id="cd04842">
    <property type="entry name" value="Peptidases_S8_Kp43_protease"/>
    <property type="match status" value="1"/>
</dbReference>
<evidence type="ECO:0000256" key="2">
    <source>
        <dbReference type="ARBA" id="ARBA00022670"/>
    </source>
</evidence>
<dbReference type="Gene3D" id="2.60.120.380">
    <property type="match status" value="1"/>
</dbReference>
<feature type="compositionally biased region" description="Low complexity" evidence="7">
    <location>
        <begin position="104"/>
        <end position="114"/>
    </location>
</feature>
<feature type="compositionally biased region" description="Low complexity" evidence="7">
    <location>
        <begin position="1484"/>
        <end position="1494"/>
    </location>
</feature>
<dbReference type="PANTHER" id="PTHR43399:SF4">
    <property type="entry name" value="CELL WALL-ASSOCIATED PROTEASE"/>
    <property type="match status" value="1"/>
</dbReference>
<name>A0A835VYH9_9CHLO</name>
<feature type="region of interest" description="Disordered" evidence="7">
    <location>
        <begin position="104"/>
        <end position="154"/>
    </location>
</feature>
<sequence>MITTSQPTNGKAAPLRSSSDARRLPPAFATPPPALFASPPLSIKGSDAVDSLRRDLASGGVAVVDYVPDDMLLVFGTRDAVMQAAQRNQALVAPYEPGLRVSPEADAAARATQPARRRRDQRRRLALAEQGRSGAGVEDQAEQEGDEAPPLRGRMLRNVPTWRSHGALEWSHSLLAASAAGAGAAAGGDLAHMRHLLSSTAAVDAPGAPDLYAFDAALVLGLDDAQVQEIKGQWPLDLAAVLGRPDANVDPCWPRAITRGVVGSTAVPTFRVYVCSEDVPDAISWMSSRPTVTWVRPAVKVALRNAYAGWILQTGGITAAQASDPTAEVRPYWAAGLQGQDIIVGVGDTGLDLGHCSFLDPAYSPSSLRALLQANASDPGGPLRWHLPQHRKVVQYLSPNTSYFGDYAGGHGTHVCGSIAGGSVPAADGSVAYDQQTGGAPLAKISFYDFSVGETDFTVPGLDVDVKLLAYHLAVGARQSSESWGVGDSLGVLYTGVSVAFDAFLWSHPEFISAVANGNDGNNAMMISASSPANAKAGNMQQFAVFPEGVGPGWPQYNAFVDLSKRAPVPIVLARPNVSACAPLSTSFNWTGKIVVIDLDVAVGNCSLKTRVANVKARGATGLLMVLYPDPGNPDLWPREDGAFDPASVATTIKLARLNRAFGQWMIGVLKNNGNKNGRMQYIADYAAAGYNVGIDSVADFSSIGPTLDGRIKPDVVAPGYWVESAAARVYSDTTEATQDTCSFDTVLIAGTSMATPSTSGHLALVREGFYPSGAKTGVSHSAPFEPSGMLMKALVIGGAKSMQGGFAVGAGNPLGAGPDGYQGWGRLNLAGALPLRGVSGSSTSLRVQVADMGTITQGQQVVLAGLKATGTGPVYATLVWYDFPGSLMAFKNLVNDLDLTYSVNGSAAKTTRADSVNTVERAELTGLTAGARLSFTVTGASINHQLMNSTPGRDTSLPQRWALAVVGHFTGLLQTHLNPAWLRPQYLANLGGDAASAILTPLSSSGGLCMYAQGSDSVSLSSSCATPDAGNSLMLELNLAADGAPFYRIRNAPYGGRCLTFSSADTGAVASFSACVTGGSDTQRFGFFRADTSPASYQIVPKRALGVGDSTARRCVAPAAPPAAGRPLVLAACSEDDASQLFEVRIGLVWSSPDTGLSGAFQTLYDNDIFVQWSSAGGKQTVMSYYIANGTDSGAVWMGDNMLQGVNEETVYWPAGSRPESAQYVVCLAAGGITRAIEVDARLEVYVNSSTTPSAVVTRRFDLGKYGYPWDLWGSAAGGSYCAPGVEGYLGSFNFTAGANVIVDSSAPAQPPSTPAPALRIRARWVVVDAGYPPVGSADNVDLDLVVQWSNGTSTLVVSYDYKVNGTGNLTYDGSGYFPYEEAVWTVAPPANTEFGVCFVFYMPSVGYNFSVDATFGVALDGGALTSQARRSLWSHGGLGRSWTACTPASPGPRPPSPKPPSPKPPSPKPPSPAPPSPPPAAAQPNAARPGTA</sequence>
<comment type="caution">
    <text evidence="9">The sequence shown here is derived from an EMBL/GenBank/DDBJ whole genome shotgun (WGS) entry which is preliminary data.</text>
</comment>
<proteinExistence type="inferred from homology"/>
<evidence type="ECO:0000256" key="4">
    <source>
        <dbReference type="ARBA" id="ARBA00022825"/>
    </source>
</evidence>
<dbReference type="PROSITE" id="PS50231">
    <property type="entry name" value="RICIN_B_LECTIN"/>
    <property type="match status" value="1"/>
</dbReference>
<feature type="active site" description="Charge relay system" evidence="5 6">
    <location>
        <position position="411"/>
    </location>
</feature>
<reference evidence="9" key="1">
    <citation type="journal article" date="2020" name="bioRxiv">
        <title>Comparative genomics of Chlamydomonas.</title>
        <authorList>
            <person name="Craig R.J."/>
            <person name="Hasan A.R."/>
            <person name="Ness R.W."/>
            <person name="Keightley P.D."/>
        </authorList>
    </citation>
    <scope>NUCLEOTIDE SEQUENCE</scope>
    <source>
        <strain evidence="9">CCAP 11/173</strain>
    </source>
</reference>
<dbReference type="GO" id="GO:0004252">
    <property type="term" value="F:serine-type endopeptidase activity"/>
    <property type="evidence" value="ECO:0007669"/>
    <property type="project" value="UniProtKB-UniRule"/>
</dbReference>
<dbReference type="InterPro" id="IPR022398">
    <property type="entry name" value="Peptidase_S8_His-AS"/>
</dbReference>
<dbReference type="Pfam" id="PF00082">
    <property type="entry name" value="Peptidase_S8"/>
    <property type="match status" value="1"/>
</dbReference>
<evidence type="ECO:0000256" key="6">
    <source>
        <dbReference type="PROSITE-ProRule" id="PRU01240"/>
    </source>
</evidence>
<dbReference type="SUPFAM" id="SSF49785">
    <property type="entry name" value="Galactose-binding domain-like"/>
    <property type="match status" value="1"/>
</dbReference>
<comment type="similarity">
    <text evidence="1 6">Belongs to the peptidase S8 family.</text>
</comment>
<dbReference type="InterPro" id="IPR034058">
    <property type="entry name" value="TagA/B/C/D_pept_dom"/>
</dbReference>
<feature type="compositionally biased region" description="Pro residues" evidence="7">
    <location>
        <begin position="1451"/>
        <end position="1483"/>
    </location>
</feature>
<dbReference type="PROSITE" id="PS51892">
    <property type="entry name" value="SUBTILASE"/>
    <property type="match status" value="1"/>
</dbReference>
<dbReference type="InterPro" id="IPR000209">
    <property type="entry name" value="Peptidase_S8/S53_dom"/>
</dbReference>
<dbReference type="PROSITE" id="PS00138">
    <property type="entry name" value="SUBTILASE_SER"/>
    <property type="match status" value="1"/>
</dbReference>
<dbReference type="InterPro" id="IPR051048">
    <property type="entry name" value="Peptidase_S8/S53_subtilisin"/>
</dbReference>
<dbReference type="EMBL" id="JAEHOD010000080">
    <property type="protein sequence ID" value="KAG2430304.1"/>
    <property type="molecule type" value="Genomic_DNA"/>
</dbReference>
<dbReference type="InterPro" id="IPR008979">
    <property type="entry name" value="Galactose-bd-like_sf"/>
</dbReference>
<evidence type="ECO:0000256" key="1">
    <source>
        <dbReference type="ARBA" id="ARBA00011073"/>
    </source>
</evidence>
<dbReference type="Proteomes" id="UP000613740">
    <property type="component" value="Unassembled WGS sequence"/>
</dbReference>
<dbReference type="Gene3D" id="3.40.50.200">
    <property type="entry name" value="Peptidase S8/S53 domain"/>
    <property type="match status" value="2"/>
</dbReference>
<feature type="region of interest" description="Disordered" evidence="7">
    <location>
        <begin position="1445"/>
        <end position="1494"/>
    </location>
</feature>
<feature type="active site" description="Charge relay system" evidence="5 6">
    <location>
        <position position="348"/>
    </location>
</feature>
<evidence type="ECO:0000256" key="3">
    <source>
        <dbReference type="ARBA" id="ARBA00022801"/>
    </source>
</evidence>
<dbReference type="GO" id="GO:0006508">
    <property type="term" value="P:proteolysis"/>
    <property type="evidence" value="ECO:0007669"/>
    <property type="project" value="UniProtKB-KW"/>
</dbReference>
<dbReference type="PRINTS" id="PR00723">
    <property type="entry name" value="SUBTILISIN"/>
</dbReference>
<dbReference type="OrthoDB" id="545077at2759"/>
<feature type="compositionally biased region" description="Basic residues" evidence="7">
    <location>
        <begin position="115"/>
        <end position="125"/>
    </location>
</feature>